<dbReference type="Gene3D" id="3.40.190.10">
    <property type="entry name" value="Periplasmic binding protein-like II"/>
    <property type="match status" value="2"/>
</dbReference>
<comment type="similarity">
    <text evidence="1">Belongs to the LysR transcriptional regulatory family.</text>
</comment>
<dbReference type="InterPro" id="IPR005119">
    <property type="entry name" value="LysR_subst-bd"/>
</dbReference>
<dbReference type="InterPro" id="IPR000847">
    <property type="entry name" value="LysR_HTH_N"/>
</dbReference>
<dbReference type="EMBL" id="CP035758">
    <property type="protein sequence ID" value="QBD75787.1"/>
    <property type="molecule type" value="Genomic_DNA"/>
</dbReference>
<accession>A0A4P6JKQ9</accession>
<organism evidence="6 7">
    <name type="scientific">Ktedonosporobacter rubrisoli</name>
    <dbReference type="NCBI Taxonomy" id="2509675"/>
    <lineage>
        <taxon>Bacteria</taxon>
        <taxon>Bacillati</taxon>
        <taxon>Chloroflexota</taxon>
        <taxon>Ktedonobacteria</taxon>
        <taxon>Ktedonobacterales</taxon>
        <taxon>Ktedonosporobacteraceae</taxon>
        <taxon>Ktedonosporobacter</taxon>
    </lineage>
</organism>
<dbReference type="OrthoDB" id="9785745at2"/>
<dbReference type="PANTHER" id="PTHR30419">
    <property type="entry name" value="HTH-TYPE TRANSCRIPTIONAL REGULATOR YBHD"/>
    <property type="match status" value="1"/>
</dbReference>
<evidence type="ECO:0000256" key="3">
    <source>
        <dbReference type="ARBA" id="ARBA00023125"/>
    </source>
</evidence>
<dbReference type="Gene3D" id="1.10.10.10">
    <property type="entry name" value="Winged helix-like DNA-binding domain superfamily/Winged helix DNA-binding domain"/>
    <property type="match status" value="1"/>
</dbReference>
<evidence type="ECO:0000256" key="2">
    <source>
        <dbReference type="ARBA" id="ARBA00023015"/>
    </source>
</evidence>
<evidence type="ECO:0000259" key="5">
    <source>
        <dbReference type="PROSITE" id="PS50931"/>
    </source>
</evidence>
<dbReference type="InterPro" id="IPR036390">
    <property type="entry name" value="WH_DNA-bd_sf"/>
</dbReference>
<gene>
    <name evidence="6" type="ORF">EPA93_07115</name>
</gene>
<sequence length="300" mass="33068">MELSELEAFVEINNSGGFARAAQALHLSQPAISRRIELLEKGLGMPLFERLSGSGIRLTQAGQAFLPYARKILVAVENGKTAVHALEEEERGSLTMALVGTLASTDLTSRLQTFHNTYPHVRLFLRTARSDEVSSLVQQGEALLGVRYFTDPRPDIRSLHIMNDPLLVVCAMHSRLVTGTPQEPAALRDVPWFSFPFKAGSSDEAFAQLLEQQLFKHGLQDAEKTVIDSLTAQKRLIEADFGIGLLPASSIEEELRLGTLRILPIEALQVILPVMLIYRHQAYLSLAARLLLKALAPPAE</sequence>
<name>A0A4P6JKQ9_KTERU</name>
<keyword evidence="7" id="KW-1185">Reference proteome</keyword>
<dbReference type="InterPro" id="IPR036388">
    <property type="entry name" value="WH-like_DNA-bd_sf"/>
</dbReference>
<reference evidence="6 7" key="1">
    <citation type="submission" date="2019-01" db="EMBL/GenBank/DDBJ databases">
        <title>Ktedonosporobacter rubrisoli SCAWS-G2.</title>
        <authorList>
            <person name="Huang Y."/>
            <person name="Yan B."/>
        </authorList>
    </citation>
    <scope>NUCLEOTIDE SEQUENCE [LARGE SCALE GENOMIC DNA]</scope>
    <source>
        <strain evidence="6 7">SCAWS-G2</strain>
    </source>
</reference>
<dbReference type="AlphaFoldDB" id="A0A4P6JKQ9"/>
<dbReference type="SUPFAM" id="SSF46785">
    <property type="entry name" value="Winged helix' DNA-binding domain"/>
    <property type="match status" value="1"/>
</dbReference>
<evidence type="ECO:0000256" key="1">
    <source>
        <dbReference type="ARBA" id="ARBA00009437"/>
    </source>
</evidence>
<dbReference type="GO" id="GO:0003700">
    <property type="term" value="F:DNA-binding transcription factor activity"/>
    <property type="evidence" value="ECO:0007669"/>
    <property type="project" value="InterPro"/>
</dbReference>
<keyword evidence="3" id="KW-0238">DNA-binding</keyword>
<keyword evidence="2" id="KW-0805">Transcription regulation</keyword>
<dbReference type="Pfam" id="PF00126">
    <property type="entry name" value="HTH_1"/>
    <property type="match status" value="1"/>
</dbReference>
<dbReference type="Proteomes" id="UP000290365">
    <property type="component" value="Chromosome"/>
</dbReference>
<dbReference type="PRINTS" id="PR00039">
    <property type="entry name" value="HTHLYSR"/>
</dbReference>
<dbReference type="CDD" id="cd05466">
    <property type="entry name" value="PBP2_LTTR_substrate"/>
    <property type="match status" value="1"/>
</dbReference>
<evidence type="ECO:0000313" key="6">
    <source>
        <dbReference type="EMBL" id="QBD75787.1"/>
    </source>
</evidence>
<dbReference type="GO" id="GO:0003677">
    <property type="term" value="F:DNA binding"/>
    <property type="evidence" value="ECO:0007669"/>
    <property type="project" value="UniProtKB-KW"/>
</dbReference>
<dbReference type="Pfam" id="PF03466">
    <property type="entry name" value="LysR_substrate"/>
    <property type="match status" value="1"/>
</dbReference>
<proteinExistence type="inferred from homology"/>
<dbReference type="FunFam" id="1.10.10.10:FF:000001">
    <property type="entry name" value="LysR family transcriptional regulator"/>
    <property type="match status" value="1"/>
</dbReference>
<evidence type="ECO:0000313" key="7">
    <source>
        <dbReference type="Proteomes" id="UP000290365"/>
    </source>
</evidence>
<keyword evidence="4" id="KW-0804">Transcription</keyword>
<dbReference type="PROSITE" id="PS50931">
    <property type="entry name" value="HTH_LYSR"/>
    <property type="match status" value="1"/>
</dbReference>
<evidence type="ECO:0000256" key="4">
    <source>
        <dbReference type="ARBA" id="ARBA00023163"/>
    </source>
</evidence>
<dbReference type="RefSeq" id="WP_129886384.1">
    <property type="nucleotide sequence ID" value="NZ_CP035758.1"/>
</dbReference>
<protein>
    <submittedName>
        <fullName evidence="6">LysR family transcriptional regulator</fullName>
    </submittedName>
</protein>
<dbReference type="InterPro" id="IPR050950">
    <property type="entry name" value="HTH-type_LysR_regulators"/>
</dbReference>
<dbReference type="GO" id="GO:0005829">
    <property type="term" value="C:cytosol"/>
    <property type="evidence" value="ECO:0007669"/>
    <property type="project" value="TreeGrafter"/>
</dbReference>
<dbReference type="PANTHER" id="PTHR30419:SF8">
    <property type="entry name" value="NITROGEN ASSIMILATION TRANSCRIPTIONAL ACTIVATOR-RELATED"/>
    <property type="match status" value="1"/>
</dbReference>
<dbReference type="KEGG" id="kbs:EPA93_07115"/>
<feature type="domain" description="HTH lysR-type" evidence="5">
    <location>
        <begin position="1"/>
        <end position="59"/>
    </location>
</feature>
<dbReference type="SUPFAM" id="SSF53850">
    <property type="entry name" value="Periplasmic binding protein-like II"/>
    <property type="match status" value="1"/>
</dbReference>